<dbReference type="Gene3D" id="4.10.60.10">
    <property type="entry name" value="Zinc finger, CCHC-type"/>
    <property type="match status" value="1"/>
</dbReference>
<dbReference type="GO" id="GO:0008270">
    <property type="term" value="F:zinc ion binding"/>
    <property type="evidence" value="ECO:0007669"/>
    <property type="project" value="UniProtKB-KW"/>
</dbReference>
<dbReference type="SUPFAM" id="SSF57756">
    <property type="entry name" value="Retrovirus zinc finger-like domains"/>
    <property type="match status" value="1"/>
</dbReference>
<dbReference type="InterPro" id="IPR001878">
    <property type="entry name" value="Znf_CCHC"/>
</dbReference>
<feature type="region of interest" description="Disordered" evidence="2">
    <location>
        <begin position="593"/>
        <end position="635"/>
    </location>
</feature>
<name>A0AA47NBY9_MERPO</name>
<organism evidence="4 5">
    <name type="scientific">Merluccius polli</name>
    <name type="common">Benguela hake</name>
    <name type="synonym">Merluccius cadenati</name>
    <dbReference type="NCBI Taxonomy" id="89951"/>
    <lineage>
        <taxon>Eukaryota</taxon>
        <taxon>Metazoa</taxon>
        <taxon>Chordata</taxon>
        <taxon>Craniata</taxon>
        <taxon>Vertebrata</taxon>
        <taxon>Euteleostomi</taxon>
        <taxon>Actinopterygii</taxon>
        <taxon>Neopterygii</taxon>
        <taxon>Teleostei</taxon>
        <taxon>Neoteleostei</taxon>
        <taxon>Acanthomorphata</taxon>
        <taxon>Zeiogadaria</taxon>
        <taxon>Gadariae</taxon>
        <taxon>Gadiformes</taxon>
        <taxon>Gadoidei</taxon>
        <taxon>Merlucciidae</taxon>
        <taxon>Merluccius</taxon>
    </lineage>
</organism>
<evidence type="ECO:0000313" key="4">
    <source>
        <dbReference type="EMBL" id="KAK0155415.1"/>
    </source>
</evidence>
<keyword evidence="1" id="KW-0479">Metal-binding</keyword>
<evidence type="ECO:0000259" key="3">
    <source>
        <dbReference type="PROSITE" id="PS50158"/>
    </source>
</evidence>
<accession>A0AA47NBY9</accession>
<keyword evidence="1" id="KW-0862">Zinc</keyword>
<feature type="compositionally biased region" description="Gly residues" evidence="2">
    <location>
        <begin position="604"/>
        <end position="613"/>
    </location>
</feature>
<dbReference type="GO" id="GO:0003676">
    <property type="term" value="F:nucleic acid binding"/>
    <property type="evidence" value="ECO:0007669"/>
    <property type="project" value="InterPro"/>
</dbReference>
<dbReference type="Proteomes" id="UP001174136">
    <property type="component" value="Unassembled WGS sequence"/>
</dbReference>
<feature type="domain" description="CCHC-type" evidence="3">
    <location>
        <begin position="580"/>
        <end position="596"/>
    </location>
</feature>
<feature type="compositionally biased region" description="Basic and acidic residues" evidence="2">
    <location>
        <begin position="722"/>
        <end position="741"/>
    </location>
</feature>
<protein>
    <submittedName>
        <fullName evidence="4">Transposon TX1 uncharacterized protein</fullName>
    </submittedName>
</protein>
<feature type="compositionally biased region" description="Basic and acidic residues" evidence="2">
    <location>
        <begin position="700"/>
        <end position="715"/>
    </location>
</feature>
<evidence type="ECO:0000256" key="1">
    <source>
        <dbReference type="PROSITE-ProRule" id="PRU00047"/>
    </source>
</evidence>
<dbReference type="PROSITE" id="PS50158">
    <property type="entry name" value="ZF_CCHC"/>
    <property type="match status" value="1"/>
</dbReference>
<sequence>MSYRGRALIINNLVSSSLWHRLACVDPPPNLLSRIQAMLVNFFWDKLHWIPQAVLYLPKDEGGQGLVHLASRGAAFRLQFIQRLLHGPKDLVWRPLAHMILQRFAGLGLKDSLFLMDLSIADLHTLPPFYRGAFTVWKMMAREKNTVSLHWLLQELVVFGGQLSAPLWAGTALRDIFCQARVTTLESVVHLAGAGLQDAAALAAGVGIRSVRSIGRLLEHWRGCLSGHQRILLSRHSQGFIAPCTDDPFPPVTLRPVFKDCTGWFLNSQQCTLSLQEATGKVLYRVIVKCLNGKTLNRVDTPWRGHLQLGDEVTPAWRSLYKGPLTRKVADLQWRVLHGILAVNSFLSIIVPGHTDRCVFCGERETVFHCYTECARLTPLFTLLKSLFRAAGEEFSVQVFILGFKYRKAAESKCKLLNFILGQAKMAVHVSRKRKEEDMLDVDVSLLFCRMVKARVHIDFKYYSQMQDMDQFIKTWTHSNTLVEDVSLAVGDQVGHSSIKSAARMNGATVIFLDQVGKVNQIIEAGLTVNEMFVQVLPLAQPATKLYMILNKRNEELNLRFIVKVEDYEYVIFATSSVMKCFACGEEGHAVRACPRQGDPNPTGPGGTDGAGEGPSVPPPGVPGRRGAAAWRSAPVAGSPPAAGWLVVRRKERPVAAPRAAPRGAAAVSDRVHRVSNVNTQGVSVNVVREGESENGVLGEMEKSVVVGEKEKEVRGNVGGKQVKETEHSEGRKEGKQVEYRQKRKKRNG</sequence>
<gene>
    <name evidence="4" type="primary">YTX2_17</name>
    <name evidence="4" type="ORF">N1851_002217</name>
</gene>
<reference evidence="4" key="1">
    <citation type="journal article" date="2023" name="Front. Mar. Sci.">
        <title>A new Merluccius polli reference genome to investigate the effects of global change in West African waters.</title>
        <authorList>
            <person name="Mateo J.L."/>
            <person name="Blanco-Fernandez C."/>
            <person name="Garcia-Vazquez E."/>
            <person name="Machado-Schiaffino G."/>
        </authorList>
    </citation>
    <scope>NUCLEOTIDE SEQUENCE</scope>
    <source>
        <strain evidence="4">C29</strain>
        <tissue evidence="4">Fin</tissue>
    </source>
</reference>
<dbReference type="InterPro" id="IPR036875">
    <property type="entry name" value="Znf_CCHC_sf"/>
</dbReference>
<keyword evidence="5" id="KW-1185">Reference proteome</keyword>
<dbReference type="AlphaFoldDB" id="A0AA47NBY9"/>
<comment type="caution">
    <text evidence="4">The sequence shown here is derived from an EMBL/GenBank/DDBJ whole genome shotgun (WGS) entry which is preliminary data.</text>
</comment>
<proteinExistence type="predicted"/>
<evidence type="ECO:0000256" key="2">
    <source>
        <dbReference type="SAM" id="MobiDB-lite"/>
    </source>
</evidence>
<evidence type="ECO:0000313" key="5">
    <source>
        <dbReference type="Proteomes" id="UP001174136"/>
    </source>
</evidence>
<keyword evidence="1" id="KW-0863">Zinc-finger</keyword>
<feature type="region of interest" description="Disordered" evidence="2">
    <location>
        <begin position="694"/>
        <end position="749"/>
    </location>
</feature>
<feature type="compositionally biased region" description="Low complexity" evidence="2">
    <location>
        <begin position="623"/>
        <end position="635"/>
    </location>
</feature>
<dbReference type="EMBL" id="JAOPHQ010000287">
    <property type="protein sequence ID" value="KAK0155415.1"/>
    <property type="molecule type" value="Genomic_DNA"/>
</dbReference>